<protein>
    <submittedName>
        <fullName evidence="1">Uncharacterized protein</fullName>
    </submittedName>
</protein>
<proteinExistence type="predicted"/>
<accession>A0A6V7RN55</accession>
<reference evidence="1 2" key="1">
    <citation type="submission" date="2020-07" db="EMBL/GenBank/DDBJ databases">
        <authorList>
            <person name="Criscuolo A."/>
        </authorList>
    </citation>
    <scope>NUCLEOTIDE SEQUENCE [LARGE SCALE GENOMIC DNA]</scope>
    <source>
        <strain evidence="2">CIP 111030</strain>
    </source>
</reference>
<dbReference type="EMBL" id="CAJEWE010000011">
    <property type="protein sequence ID" value="CAD2079864.1"/>
    <property type="molecule type" value="Genomic_DNA"/>
</dbReference>
<dbReference type="RefSeq" id="WP_186088521.1">
    <property type="nucleotide sequence ID" value="NZ_BMDB01000004.1"/>
</dbReference>
<comment type="caution">
    <text evidence="1">The sequence shown here is derived from an EMBL/GenBank/DDBJ whole genome shotgun (WGS) entry which is preliminary data.</text>
</comment>
<name>A0A6V7RN55_9BACL</name>
<evidence type="ECO:0000313" key="1">
    <source>
        <dbReference type="EMBL" id="CAD2079864.1"/>
    </source>
</evidence>
<sequence length="102" mass="12235">MDKLKQISDWIISQGAEIARDVLEEKLKEAYDQGRLDMYNEQVDDTLDNILFNTKRNINIEKKKLQEKNFYNKPSEEDVIKMRAYEYLIENLGEIIKNYKEN</sequence>
<keyword evidence="2" id="KW-1185">Reference proteome</keyword>
<dbReference type="Proteomes" id="UP000521032">
    <property type="component" value="Unassembled WGS sequence"/>
</dbReference>
<organism evidence="1 2">
    <name type="scientific">Phocicoccus schoeneichii</name>
    <dbReference type="NCBI Taxonomy" id="1812261"/>
    <lineage>
        <taxon>Bacteria</taxon>
        <taxon>Bacillati</taxon>
        <taxon>Bacillota</taxon>
        <taxon>Bacilli</taxon>
        <taxon>Bacillales</taxon>
        <taxon>Salinicoccaceae</taxon>
        <taxon>Phocicoccus</taxon>
    </lineage>
</organism>
<evidence type="ECO:0000313" key="2">
    <source>
        <dbReference type="Proteomes" id="UP000521032"/>
    </source>
</evidence>
<gene>
    <name evidence="1" type="ORF">JEOSCH030_01728</name>
</gene>
<dbReference type="AlphaFoldDB" id="A0A6V7RN55"/>